<reference evidence="4 5" key="1">
    <citation type="submission" date="2020-02" db="EMBL/GenBank/DDBJ databases">
        <title>Draft genome sequence of Haematococcus lacustris strain NIES-144.</title>
        <authorList>
            <person name="Morimoto D."/>
            <person name="Nakagawa S."/>
            <person name="Yoshida T."/>
            <person name="Sawayama S."/>
        </authorList>
    </citation>
    <scope>NUCLEOTIDE SEQUENCE [LARGE SCALE GENOMIC DNA]</scope>
    <source>
        <strain evidence="4 5">NIES-144</strain>
    </source>
</reference>
<dbReference type="PANTHER" id="PTHR45709:SF3">
    <property type="entry name" value="GUANINE NUCLEOTIDE-BINDING PROTEIN-LIKE 1"/>
    <property type="match status" value="1"/>
</dbReference>
<name>A0A699Z5Y0_HAELA</name>
<evidence type="ECO:0000256" key="3">
    <source>
        <dbReference type="SAM" id="SignalP"/>
    </source>
</evidence>
<dbReference type="SUPFAM" id="SSF52540">
    <property type="entry name" value="P-loop containing nucleoside triphosphate hydrolases"/>
    <property type="match status" value="1"/>
</dbReference>
<keyword evidence="2" id="KW-0342">GTP-binding</keyword>
<organism evidence="4 5">
    <name type="scientific">Haematococcus lacustris</name>
    <name type="common">Green alga</name>
    <name type="synonym">Haematococcus pluvialis</name>
    <dbReference type="NCBI Taxonomy" id="44745"/>
    <lineage>
        <taxon>Eukaryota</taxon>
        <taxon>Viridiplantae</taxon>
        <taxon>Chlorophyta</taxon>
        <taxon>core chlorophytes</taxon>
        <taxon>Chlorophyceae</taxon>
        <taxon>CS clade</taxon>
        <taxon>Chlamydomonadales</taxon>
        <taxon>Haematococcaceae</taxon>
        <taxon>Haematococcus</taxon>
    </lineage>
</organism>
<dbReference type="PANTHER" id="PTHR45709">
    <property type="entry name" value="LARGE SUBUNIT GTPASE 1 HOMOLOG-RELATED"/>
    <property type="match status" value="1"/>
</dbReference>
<dbReference type="GO" id="GO:0005525">
    <property type="term" value="F:GTP binding"/>
    <property type="evidence" value="ECO:0007669"/>
    <property type="project" value="UniProtKB-KW"/>
</dbReference>
<feature type="non-terminal residue" evidence="4">
    <location>
        <position position="288"/>
    </location>
</feature>
<protein>
    <submittedName>
        <fullName evidence="4">G domain-containing protein</fullName>
    </submittedName>
</protein>
<dbReference type="InterPro" id="IPR027417">
    <property type="entry name" value="P-loop_NTPase"/>
</dbReference>
<accession>A0A699Z5Y0</accession>
<dbReference type="Proteomes" id="UP000485058">
    <property type="component" value="Unassembled WGS sequence"/>
</dbReference>
<keyword evidence="3" id="KW-0732">Signal</keyword>
<feature type="signal peptide" evidence="3">
    <location>
        <begin position="1"/>
        <end position="15"/>
    </location>
</feature>
<evidence type="ECO:0000256" key="2">
    <source>
        <dbReference type="ARBA" id="ARBA00023134"/>
    </source>
</evidence>
<dbReference type="AlphaFoldDB" id="A0A699Z5Y0"/>
<feature type="non-terminal residue" evidence="4">
    <location>
        <position position="1"/>
    </location>
</feature>
<keyword evidence="5" id="KW-1185">Reference proteome</keyword>
<gene>
    <name evidence="4" type="ORF">HaLaN_13451</name>
</gene>
<dbReference type="Gene3D" id="3.40.50.300">
    <property type="entry name" value="P-loop containing nucleotide triphosphate hydrolases"/>
    <property type="match status" value="1"/>
</dbReference>
<sequence>MWGHTSLLLLQGLHAEFEASRLSFYEPRLEYWRQLWRVLDLCDIALMIVDARNPLLHFSGALTHHVLVEQRKAAVLVLNKCDLVPAASVMAWSHFFRARHPGLAVVAASAAEGQQAARNILTAVMNCQVVRDGRVVLAQQLVPGTIDTILQHSAMRNTVAKRRVAATGPGTGLGNAVALPVTSRSGGGAAATQGNTANAVPQAPDQAIAGRTKHYQTHFMAPGLMLCDCPGLVFPRVDVSLPMQILYGSFPIARCRDPYAVVAYLAAHMWPRLHLVLSLTKVDGDGKP</sequence>
<evidence type="ECO:0000313" key="5">
    <source>
        <dbReference type="Proteomes" id="UP000485058"/>
    </source>
</evidence>
<dbReference type="GO" id="GO:0003924">
    <property type="term" value="F:GTPase activity"/>
    <property type="evidence" value="ECO:0007669"/>
    <property type="project" value="InterPro"/>
</dbReference>
<comment type="caution">
    <text evidence="4">The sequence shown here is derived from an EMBL/GenBank/DDBJ whole genome shotgun (WGS) entry which is preliminary data.</text>
</comment>
<dbReference type="InterPro" id="IPR043358">
    <property type="entry name" value="GNL1-like"/>
</dbReference>
<dbReference type="EMBL" id="BLLF01001071">
    <property type="protein sequence ID" value="GFH16930.1"/>
    <property type="molecule type" value="Genomic_DNA"/>
</dbReference>
<evidence type="ECO:0000256" key="1">
    <source>
        <dbReference type="ARBA" id="ARBA00022741"/>
    </source>
</evidence>
<evidence type="ECO:0000313" key="4">
    <source>
        <dbReference type="EMBL" id="GFH16930.1"/>
    </source>
</evidence>
<keyword evidence="1" id="KW-0547">Nucleotide-binding</keyword>
<proteinExistence type="predicted"/>
<feature type="chain" id="PRO_5025380064" evidence="3">
    <location>
        <begin position="16"/>
        <end position="288"/>
    </location>
</feature>